<reference evidence="2 3" key="1">
    <citation type="journal article" date="2020" name="Nat. Food">
        <title>A phased Vanilla planifolia genome enables genetic improvement of flavour and production.</title>
        <authorList>
            <person name="Hasing T."/>
            <person name="Tang H."/>
            <person name="Brym M."/>
            <person name="Khazi F."/>
            <person name="Huang T."/>
            <person name="Chambers A.H."/>
        </authorList>
    </citation>
    <scope>NUCLEOTIDE SEQUENCE [LARGE SCALE GENOMIC DNA]</scope>
    <source>
        <tissue evidence="2">Leaf</tissue>
    </source>
</reference>
<feature type="domain" description="DUF6821" evidence="1">
    <location>
        <begin position="99"/>
        <end position="189"/>
    </location>
</feature>
<dbReference type="InterPro" id="IPR049224">
    <property type="entry name" value="DUF6821"/>
</dbReference>
<dbReference type="EMBL" id="JADCNM010000010">
    <property type="protein sequence ID" value="KAG0465774.1"/>
    <property type="molecule type" value="Genomic_DNA"/>
</dbReference>
<evidence type="ECO:0000313" key="3">
    <source>
        <dbReference type="Proteomes" id="UP000639772"/>
    </source>
</evidence>
<proteinExistence type="predicted"/>
<dbReference type="Pfam" id="PF20705">
    <property type="entry name" value="DUF6821"/>
    <property type="match status" value="1"/>
</dbReference>
<dbReference type="OrthoDB" id="766965at2759"/>
<dbReference type="Proteomes" id="UP000639772">
    <property type="component" value="Chromosome 10"/>
</dbReference>
<accession>A0A835UJT0</accession>
<comment type="caution">
    <text evidence="2">The sequence shown here is derived from an EMBL/GenBank/DDBJ whole genome shotgun (WGS) entry which is preliminary data.</text>
</comment>
<organism evidence="2 3">
    <name type="scientific">Vanilla planifolia</name>
    <name type="common">Vanilla</name>
    <dbReference type="NCBI Taxonomy" id="51239"/>
    <lineage>
        <taxon>Eukaryota</taxon>
        <taxon>Viridiplantae</taxon>
        <taxon>Streptophyta</taxon>
        <taxon>Embryophyta</taxon>
        <taxon>Tracheophyta</taxon>
        <taxon>Spermatophyta</taxon>
        <taxon>Magnoliopsida</taxon>
        <taxon>Liliopsida</taxon>
        <taxon>Asparagales</taxon>
        <taxon>Orchidaceae</taxon>
        <taxon>Vanilloideae</taxon>
        <taxon>Vanilleae</taxon>
        <taxon>Vanilla</taxon>
    </lineage>
</organism>
<gene>
    <name evidence="2" type="ORF">HPP92_019938</name>
</gene>
<evidence type="ECO:0000313" key="2">
    <source>
        <dbReference type="EMBL" id="KAG0465774.1"/>
    </source>
</evidence>
<evidence type="ECO:0000259" key="1">
    <source>
        <dbReference type="Pfam" id="PF20705"/>
    </source>
</evidence>
<dbReference type="AlphaFoldDB" id="A0A835UJT0"/>
<protein>
    <recommendedName>
        <fullName evidence="1">DUF6821 domain-containing protein</fullName>
    </recommendedName>
</protein>
<sequence>MAFKETDFEWEFLQPRGSPTHETSMDFSCYASESHGEDKAVPSLNEIRKTLDIHGEQVQLCEEELFVEELDDGGQSTAFMEEEEDALDWGLESLLYKGEEDEDKEEEEDSKGKKMVACTETEINEKNSRNALDLKKWLRSIGVAAATLSIIILGRGRGRNWGKFTGNNKKIQFPIYTKDEKIKDFVQNQGAISPPFGSWASYNEWF</sequence>
<name>A0A835UJT0_VANPL</name>